<feature type="compositionally biased region" description="Basic and acidic residues" evidence="11">
    <location>
        <begin position="91"/>
        <end position="101"/>
    </location>
</feature>
<keyword evidence="9" id="KW-0539">Nucleus</keyword>
<dbReference type="Pfam" id="PF04419">
    <property type="entry name" value="SERF-like_N"/>
    <property type="match status" value="1"/>
</dbReference>
<evidence type="ECO:0000256" key="6">
    <source>
        <dbReference type="ARBA" id="ARBA00022771"/>
    </source>
</evidence>
<evidence type="ECO:0000313" key="15">
    <source>
        <dbReference type="Proteomes" id="UP000579812"/>
    </source>
</evidence>
<evidence type="ECO:0000256" key="9">
    <source>
        <dbReference type="ARBA" id="ARBA00023242"/>
    </source>
</evidence>
<evidence type="ECO:0000256" key="7">
    <source>
        <dbReference type="ARBA" id="ARBA00022833"/>
    </source>
</evidence>
<dbReference type="InterPro" id="IPR045230">
    <property type="entry name" value="MBS1/2-like"/>
</dbReference>
<dbReference type="PANTHER" id="PTHR21213:SF26">
    <property type="entry name" value="ZGC:91910"/>
    <property type="match status" value="1"/>
</dbReference>
<keyword evidence="4" id="KW-0678">Repressor</keyword>
<dbReference type="InterPro" id="IPR013087">
    <property type="entry name" value="Znf_C2H2_type"/>
</dbReference>
<reference evidence="14 15" key="1">
    <citation type="submission" date="2020-04" db="EMBL/GenBank/DDBJ databases">
        <title>Chromosome-level genome assembly of a cyprinid fish Onychostoma macrolepis by integration of Nanopore Sequencing, Bionano and Hi-C technology.</title>
        <authorList>
            <person name="Wang D."/>
        </authorList>
    </citation>
    <scope>NUCLEOTIDE SEQUENCE [LARGE SCALE GENOMIC DNA]</scope>
    <source>
        <strain evidence="14">SWU-2019</strain>
        <tissue evidence="14">Muscle</tissue>
    </source>
</reference>
<dbReference type="GO" id="GO:0005634">
    <property type="term" value="C:nucleus"/>
    <property type="evidence" value="ECO:0007669"/>
    <property type="project" value="UniProtKB-SubCell"/>
</dbReference>
<dbReference type="PANTHER" id="PTHR21213">
    <property type="entry name" value="GEO09665P1-RELATED"/>
    <property type="match status" value="1"/>
</dbReference>
<protein>
    <recommendedName>
        <fullName evidence="10">Zinc finger protein 706</fullName>
    </recommendedName>
</protein>
<name>A0A7J6BZB3_9TELE</name>
<dbReference type="InterPro" id="IPR007513">
    <property type="entry name" value="SERF-like_N"/>
</dbReference>
<feature type="compositionally biased region" description="Low complexity" evidence="11">
    <location>
        <begin position="41"/>
        <end position="52"/>
    </location>
</feature>
<evidence type="ECO:0000256" key="4">
    <source>
        <dbReference type="ARBA" id="ARBA00022491"/>
    </source>
</evidence>
<dbReference type="Gene3D" id="4.10.1050.10">
    <property type="entry name" value="At2g23090-like"/>
    <property type="match status" value="1"/>
</dbReference>
<keyword evidence="15" id="KW-1185">Reference proteome</keyword>
<dbReference type="InterPro" id="IPR026939">
    <property type="entry name" value="ZNF706/At2g23090_sf"/>
</dbReference>
<dbReference type="EMBL" id="JAAMOB010000019">
    <property type="protein sequence ID" value="KAF4100349.1"/>
    <property type="molecule type" value="Genomic_DNA"/>
</dbReference>
<evidence type="ECO:0000259" key="13">
    <source>
        <dbReference type="Pfam" id="PF12874"/>
    </source>
</evidence>
<evidence type="ECO:0000256" key="2">
    <source>
        <dbReference type="ARBA" id="ARBA00004496"/>
    </source>
</evidence>
<feature type="domain" description="Small EDRK-rich factor-like N-terminal" evidence="12">
    <location>
        <begin position="40"/>
        <end position="76"/>
    </location>
</feature>
<dbReference type="AlphaFoldDB" id="A0A7J6BZB3"/>
<gene>
    <name evidence="14" type="ORF">G5714_018545</name>
</gene>
<accession>A0A7J6BZB3</accession>
<dbReference type="GO" id="GO:0006417">
    <property type="term" value="P:regulation of translation"/>
    <property type="evidence" value="ECO:0007669"/>
    <property type="project" value="UniProtKB-KW"/>
</dbReference>
<evidence type="ECO:0000256" key="3">
    <source>
        <dbReference type="ARBA" id="ARBA00022490"/>
    </source>
</evidence>
<comment type="subcellular location">
    <subcellularLocation>
        <location evidence="2">Cytoplasm</location>
    </subcellularLocation>
    <subcellularLocation>
        <location evidence="1">Nucleus</location>
    </subcellularLocation>
</comment>
<dbReference type="Pfam" id="PF12874">
    <property type="entry name" value="zf-met"/>
    <property type="match status" value="1"/>
</dbReference>
<dbReference type="FunFam" id="4.10.1050.10:FF:000001">
    <property type="entry name" value="Zinc finger protein 706"/>
    <property type="match status" value="1"/>
</dbReference>
<evidence type="ECO:0000259" key="12">
    <source>
        <dbReference type="Pfam" id="PF04419"/>
    </source>
</evidence>
<proteinExistence type="predicted"/>
<dbReference type="GO" id="GO:0008270">
    <property type="term" value="F:zinc ion binding"/>
    <property type="evidence" value="ECO:0007669"/>
    <property type="project" value="UniProtKB-KW"/>
</dbReference>
<organism evidence="14 15">
    <name type="scientific">Onychostoma macrolepis</name>
    <dbReference type="NCBI Taxonomy" id="369639"/>
    <lineage>
        <taxon>Eukaryota</taxon>
        <taxon>Metazoa</taxon>
        <taxon>Chordata</taxon>
        <taxon>Craniata</taxon>
        <taxon>Vertebrata</taxon>
        <taxon>Euteleostomi</taxon>
        <taxon>Actinopterygii</taxon>
        <taxon>Neopterygii</taxon>
        <taxon>Teleostei</taxon>
        <taxon>Ostariophysi</taxon>
        <taxon>Cypriniformes</taxon>
        <taxon>Cyprinidae</taxon>
        <taxon>Acrossocheilinae</taxon>
        <taxon>Onychostoma</taxon>
    </lineage>
</organism>
<keyword evidence="3" id="KW-0963">Cytoplasm</keyword>
<dbReference type="GO" id="GO:0005737">
    <property type="term" value="C:cytoplasm"/>
    <property type="evidence" value="ECO:0007669"/>
    <property type="project" value="UniProtKB-SubCell"/>
</dbReference>
<evidence type="ECO:0000256" key="5">
    <source>
        <dbReference type="ARBA" id="ARBA00022723"/>
    </source>
</evidence>
<keyword evidence="6" id="KW-0863">Zinc-finger</keyword>
<feature type="region of interest" description="Disordered" evidence="11">
    <location>
        <begin position="37"/>
        <end position="115"/>
    </location>
</feature>
<evidence type="ECO:0000256" key="11">
    <source>
        <dbReference type="SAM" id="MobiDB-lite"/>
    </source>
</evidence>
<comment type="caution">
    <text evidence="14">The sequence shown here is derived from an EMBL/GenBank/DDBJ whole genome shotgun (WGS) entry which is preliminary data.</text>
</comment>
<sequence>MDSARGVSSQSFHELIVSFDSDSSVSPITEYCSHTEEKAMARGQQKIQSQQKNAKKAAEKKKGQGADQKTAAKAALVHTCPVCRTQMPDPKTFKQHFESKHPKSPMPPELVDVQA</sequence>
<keyword evidence="5" id="KW-0479">Metal-binding</keyword>
<evidence type="ECO:0000313" key="14">
    <source>
        <dbReference type="EMBL" id="KAF4100349.1"/>
    </source>
</evidence>
<keyword evidence="7" id="KW-0862">Zinc</keyword>
<dbReference type="OrthoDB" id="73348at2759"/>
<evidence type="ECO:0000256" key="1">
    <source>
        <dbReference type="ARBA" id="ARBA00004123"/>
    </source>
</evidence>
<dbReference type="Proteomes" id="UP000579812">
    <property type="component" value="Unassembled WGS sequence"/>
</dbReference>
<keyword evidence="8" id="KW-0810">Translation regulation</keyword>
<evidence type="ECO:0000256" key="10">
    <source>
        <dbReference type="ARBA" id="ARBA00069147"/>
    </source>
</evidence>
<evidence type="ECO:0000256" key="8">
    <source>
        <dbReference type="ARBA" id="ARBA00022845"/>
    </source>
</evidence>
<feature type="domain" description="C2H2-type" evidence="13">
    <location>
        <begin position="79"/>
        <end position="100"/>
    </location>
</feature>
<dbReference type="SUPFAM" id="SSF118359">
    <property type="entry name" value="Expressed protein At2g23090/F21P24.15"/>
    <property type="match status" value="1"/>
</dbReference>